<protein>
    <submittedName>
        <fullName evidence="3">Thermonuclease family protein</fullName>
    </submittedName>
</protein>
<dbReference type="SUPFAM" id="SSF50199">
    <property type="entry name" value="Staphylococcal nuclease"/>
    <property type="match status" value="1"/>
</dbReference>
<gene>
    <name evidence="3" type="ORF">D0Z08_11140</name>
</gene>
<keyword evidence="4" id="KW-1185">Reference proteome</keyword>
<evidence type="ECO:0000313" key="3">
    <source>
        <dbReference type="EMBL" id="RHW27205.1"/>
    </source>
</evidence>
<dbReference type="Pfam" id="PF00565">
    <property type="entry name" value="SNase"/>
    <property type="match status" value="1"/>
</dbReference>
<accession>A0A417Y3M5</accession>
<evidence type="ECO:0000256" key="1">
    <source>
        <dbReference type="SAM" id="MobiDB-lite"/>
    </source>
</evidence>
<dbReference type="InterPro" id="IPR016071">
    <property type="entry name" value="Staphylococal_nuclease_OB-fold"/>
</dbReference>
<sequence length="268" mass="28766">MTDRPSPGIWGWVAHHKALSVVGVVLVILVVGNLGDTSSSDPSRGTSGPPGATSEGDDEGGDPDRKRRRDRQPVAEEPPEPTYLVSSVVDGDTIDLANGETVRLVGIDTPEVGECGYDKARNRLVALVEGERVTLVQSDEDRDRYGRLLRYVDAGPVDAGLRLLQDGLAIARYDSRDGYGFHPREPEYIREDRGAPNITCHEPRHFTPQQPPQQPPPQQPPSGCASGYSPCVPVYPPDVDCADVEGPISVTGSDPHGLDADDDGVACE</sequence>
<reference evidence="3 4" key="1">
    <citation type="submission" date="2018-09" db="EMBL/GenBank/DDBJ databases">
        <title>Genome sequencing of Nocardioides immobilis CCTCC AB 2017083 for comparison to Nocardioides silvaticus.</title>
        <authorList>
            <person name="Li C."/>
            <person name="Wang G."/>
        </authorList>
    </citation>
    <scope>NUCLEOTIDE SEQUENCE [LARGE SCALE GENOMIC DNA]</scope>
    <source>
        <strain evidence="3 4">CCTCC AB 2017083</strain>
    </source>
</reference>
<organism evidence="3 4">
    <name type="scientific">Nocardioides immobilis</name>
    <dbReference type="NCBI Taxonomy" id="2049295"/>
    <lineage>
        <taxon>Bacteria</taxon>
        <taxon>Bacillati</taxon>
        <taxon>Actinomycetota</taxon>
        <taxon>Actinomycetes</taxon>
        <taxon>Propionibacteriales</taxon>
        <taxon>Nocardioidaceae</taxon>
        <taxon>Nocardioides</taxon>
    </lineage>
</organism>
<dbReference type="RefSeq" id="WP_118925301.1">
    <property type="nucleotide sequence ID" value="NZ_QXGH01000014.1"/>
</dbReference>
<feature type="region of interest" description="Disordered" evidence="1">
    <location>
        <begin position="36"/>
        <end position="85"/>
    </location>
</feature>
<dbReference type="PROSITE" id="PS50830">
    <property type="entry name" value="TNASE_3"/>
    <property type="match status" value="1"/>
</dbReference>
<evidence type="ECO:0000313" key="4">
    <source>
        <dbReference type="Proteomes" id="UP000283644"/>
    </source>
</evidence>
<dbReference type="EMBL" id="QXGH01000014">
    <property type="protein sequence ID" value="RHW27205.1"/>
    <property type="molecule type" value="Genomic_DNA"/>
</dbReference>
<feature type="region of interest" description="Disordered" evidence="1">
    <location>
        <begin position="242"/>
        <end position="268"/>
    </location>
</feature>
<name>A0A417Y3M5_9ACTN</name>
<dbReference type="Gene3D" id="2.40.50.90">
    <property type="match status" value="1"/>
</dbReference>
<feature type="compositionally biased region" description="Pro residues" evidence="1">
    <location>
        <begin position="209"/>
        <end position="220"/>
    </location>
</feature>
<feature type="compositionally biased region" description="Polar residues" evidence="1">
    <location>
        <begin position="36"/>
        <end position="46"/>
    </location>
</feature>
<feature type="domain" description="TNase-like" evidence="2">
    <location>
        <begin position="79"/>
        <end position="195"/>
    </location>
</feature>
<dbReference type="OrthoDB" id="6048299at2"/>
<evidence type="ECO:0000259" key="2">
    <source>
        <dbReference type="PROSITE" id="PS50830"/>
    </source>
</evidence>
<dbReference type="Proteomes" id="UP000283644">
    <property type="component" value="Unassembled WGS sequence"/>
</dbReference>
<dbReference type="AlphaFoldDB" id="A0A417Y3M5"/>
<dbReference type="InterPro" id="IPR035437">
    <property type="entry name" value="SNase_OB-fold_sf"/>
</dbReference>
<dbReference type="SMART" id="SM00318">
    <property type="entry name" value="SNc"/>
    <property type="match status" value="1"/>
</dbReference>
<comment type="caution">
    <text evidence="3">The sequence shown here is derived from an EMBL/GenBank/DDBJ whole genome shotgun (WGS) entry which is preliminary data.</text>
</comment>
<proteinExistence type="predicted"/>
<feature type="region of interest" description="Disordered" evidence="1">
    <location>
        <begin position="190"/>
        <end position="229"/>
    </location>
</feature>